<dbReference type="PANTHER" id="PTHR43792:SF8">
    <property type="entry name" value="[RIBOSOMAL PROTEIN US5]-ALANINE N-ACETYLTRANSFERASE"/>
    <property type="match status" value="1"/>
</dbReference>
<reference evidence="5 6" key="1">
    <citation type="submission" date="2016-10" db="EMBL/GenBank/DDBJ databases">
        <authorList>
            <person name="de Groot N.N."/>
        </authorList>
    </citation>
    <scope>NUCLEOTIDE SEQUENCE [LARGE SCALE GENOMIC DNA]</scope>
    <source>
        <strain evidence="5 6">DSM 43357</strain>
    </source>
</reference>
<dbReference type="InterPro" id="IPR000182">
    <property type="entry name" value="GNAT_dom"/>
</dbReference>
<name>A0A1H8H950_9ACTN</name>
<evidence type="ECO:0000256" key="3">
    <source>
        <dbReference type="ARBA" id="ARBA00038502"/>
    </source>
</evidence>
<dbReference type="EMBL" id="FOBF01000028">
    <property type="protein sequence ID" value="SEN52574.1"/>
    <property type="molecule type" value="Genomic_DNA"/>
</dbReference>
<accession>A0A1H8H950</accession>
<evidence type="ECO:0000313" key="5">
    <source>
        <dbReference type="EMBL" id="SEN52574.1"/>
    </source>
</evidence>
<dbReference type="PROSITE" id="PS51186">
    <property type="entry name" value="GNAT"/>
    <property type="match status" value="1"/>
</dbReference>
<dbReference type="InterPro" id="IPR051531">
    <property type="entry name" value="N-acetyltransferase"/>
</dbReference>
<dbReference type="STRING" id="46177.SAMN05660976_07760"/>
<keyword evidence="6" id="KW-1185">Reference proteome</keyword>
<dbReference type="SUPFAM" id="SSF55729">
    <property type="entry name" value="Acyl-CoA N-acyltransferases (Nat)"/>
    <property type="match status" value="1"/>
</dbReference>
<dbReference type="Proteomes" id="UP000198953">
    <property type="component" value="Unassembled WGS sequence"/>
</dbReference>
<comment type="similarity">
    <text evidence="3">Belongs to the acetyltransferase family. RimJ subfamily.</text>
</comment>
<dbReference type="CDD" id="cd04301">
    <property type="entry name" value="NAT_SF"/>
    <property type="match status" value="1"/>
</dbReference>
<dbReference type="GO" id="GO:0016747">
    <property type="term" value="F:acyltransferase activity, transferring groups other than amino-acyl groups"/>
    <property type="evidence" value="ECO:0007669"/>
    <property type="project" value="InterPro"/>
</dbReference>
<feature type="domain" description="N-acetyltransferase" evidence="4">
    <location>
        <begin position="3"/>
        <end position="157"/>
    </location>
</feature>
<organism evidence="5 6">
    <name type="scientific">Nonomuraea pusilla</name>
    <dbReference type="NCBI Taxonomy" id="46177"/>
    <lineage>
        <taxon>Bacteria</taxon>
        <taxon>Bacillati</taxon>
        <taxon>Actinomycetota</taxon>
        <taxon>Actinomycetes</taxon>
        <taxon>Streptosporangiales</taxon>
        <taxon>Streptosporangiaceae</taxon>
        <taxon>Nonomuraea</taxon>
    </lineage>
</organism>
<dbReference type="AlphaFoldDB" id="A0A1H8H950"/>
<sequence length="172" mass="19637">MTVRLRSVEEDDLPFLHRLTSDPDSTGEFQWYGFQNPHRLRERWQDNGMLSDDGGILVIANGDVRVGFVSWSKQVANRASYYWSMGLIVAPEHRGQGHGTQAHRLLVRYLFDHSMANRIEASTEISNLAEQRALEKSGFTREGVLRGCGFRAGQWRDGVLYSVIRSDLQEKP</sequence>
<dbReference type="PANTHER" id="PTHR43792">
    <property type="entry name" value="GNAT FAMILY, PUTATIVE (AFU_ORTHOLOGUE AFUA_3G00765)-RELATED-RELATED"/>
    <property type="match status" value="1"/>
</dbReference>
<dbReference type="RefSeq" id="WP_091105392.1">
    <property type="nucleotide sequence ID" value="NZ_FOBF01000028.1"/>
</dbReference>
<evidence type="ECO:0000256" key="1">
    <source>
        <dbReference type="ARBA" id="ARBA00022679"/>
    </source>
</evidence>
<proteinExistence type="inferred from homology"/>
<keyword evidence="1 5" id="KW-0808">Transferase</keyword>
<dbReference type="Gene3D" id="3.40.630.30">
    <property type="match status" value="1"/>
</dbReference>
<evidence type="ECO:0000256" key="2">
    <source>
        <dbReference type="ARBA" id="ARBA00023315"/>
    </source>
</evidence>
<gene>
    <name evidence="5" type="ORF">SAMN05660976_07760</name>
</gene>
<protein>
    <submittedName>
        <fullName evidence="5">Protein N-acetyltransferase, RimJ/RimL family</fullName>
    </submittedName>
</protein>
<dbReference type="Pfam" id="PF13302">
    <property type="entry name" value="Acetyltransf_3"/>
    <property type="match status" value="1"/>
</dbReference>
<evidence type="ECO:0000259" key="4">
    <source>
        <dbReference type="PROSITE" id="PS51186"/>
    </source>
</evidence>
<dbReference type="OrthoDB" id="9814648at2"/>
<evidence type="ECO:0000313" key="6">
    <source>
        <dbReference type="Proteomes" id="UP000198953"/>
    </source>
</evidence>
<keyword evidence="2" id="KW-0012">Acyltransferase</keyword>
<dbReference type="InterPro" id="IPR016181">
    <property type="entry name" value="Acyl_CoA_acyltransferase"/>
</dbReference>